<dbReference type="SUPFAM" id="SSF48452">
    <property type="entry name" value="TPR-like"/>
    <property type="match status" value="1"/>
</dbReference>
<dbReference type="InterPro" id="IPR011990">
    <property type="entry name" value="TPR-like_helical_dom_sf"/>
</dbReference>
<organism evidence="2 3">
    <name type="scientific">Streptomyces bambusae</name>
    <dbReference type="NCBI Taxonomy" id="1550616"/>
    <lineage>
        <taxon>Bacteria</taxon>
        <taxon>Bacillati</taxon>
        <taxon>Actinomycetota</taxon>
        <taxon>Actinomycetes</taxon>
        <taxon>Kitasatosporales</taxon>
        <taxon>Streptomycetaceae</taxon>
        <taxon>Streptomyces</taxon>
    </lineage>
</organism>
<dbReference type="PROSITE" id="PS50943">
    <property type="entry name" value="HTH_CROC1"/>
    <property type="match status" value="1"/>
</dbReference>
<sequence>MTDESSFGARLKALRLQRGLSQASLAGDEISTGYLSRLESGARQPTERVITYLAEQLGVDRLAFDALPATATATGGAAGGSSLTKALSIAASSDSDEYVEELIDVLATAGAEDPLLRWQALWVIARYRSRHGERTEEQACLEELAAMADELALPALQCRSGTQLSRCLRSVGQVARALELAEGAYRVARDAGLSVTDTGNALLALVSAEAEAGRLTEARAHARELVELVAGRSDVLRAEALWSAATVCSRQGDDEAVHAYLEQAMQALDSRVDPMLWARLRLAAASLYLQSRPALTEQARTCLTQAETALSLIGTPAQQQELLVLQAHLAFEEGRYADARAAHDRLDFDNLRLTYRDRIRLQTLDSLLLIVEGHQQEGRARLKKLGEEARRASNMDLAAEIWRVLAETLESAEQAGTAGR</sequence>
<dbReference type="SUPFAM" id="SSF47413">
    <property type="entry name" value="lambda repressor-like DNA-binding domains"/>
    <property type="match status" value="1"/>
</dbReference>
<evidence type="ECO:0000313" key="2">
    <source>
        <dbReference type="EMBL" id="MBW5481886.1"/>
    </source>
</evidence>
<evidence type="ECO:0000259" key="1">
    <source>
        <dbReference type="PROSITE" id="PS50943"/>
    </source>
</evidence>
<name>A0ABS6Z2B3_9ACTN</name>
<dbReference type="SMART" id="SM00530">
    <property type="entry name" value="HTH_XRE"/>
    <property type="match status" value="1"/>
</dbReference>
<dbReference type="Gene3D" id="1.10.260.40">
    <property type="entry name" value="lambda repressor-like DNA-binding domains"/>
    <property type="match status" value="1"/>
</dbReference>
<protein>
    <submittedName>
        <fullName evidence="2">Helix-turn-helix domain-containing protein</fullName>
    </submittedName>
</protein>
<dbReference type="Proteomes" id="UP000812013">
    <property type="component" value="Unassembled WGS sequence"/>
</dbReference>
<evidence type="ECO:0000313" key="3">
    <source>
        <dbReference type="Proteomes" id="UP000812013"/>
    </source>
</evidence>
<accession>A0ABS6Z2B3</accession>
<comment type="caution">
    <text evidence="2">The sequence shown here is derived from an EMBL/GenBank/DDBJ whole genome shotgun (WGS) entry which is preliminary data.</text>
</comment>
<dbReference type="CDD" id="cd00093">
    <property type="entry name" value="HTH_XRE"/>
    <property type="match status" value="1"/>
</dbReference>
<dbReference type="RefSeq" id="WP_219665824.1">
    <property type="nucleotide sequence ID" value="NZ_WTFF01000037.1"/>
</dbReference>
<proteinExistence type="predicted"/>
<dbReference type="Pfam" id="PF13560">
    <property type="entry name" value="HTH_31"/>
    <property type="match status" value="1"/>
</dbReference>
<gene>
    <name evidence="2" type="ORF">GPJ59_08325</name>
</gene>
<feature type="domain" description="HTH cro/C1-type" evidence="1">
    <location>
        <begin position="11"/>
        <end position="64"/>
    </location>
</feature>
<dbReference type="EMBL" id="WTFF01000037">
    <property type="protein sequence ID" value="MBW5481886.1"/>
    <property type="molecule type" value="Genomic_DNA"/>
</dbReference>
<dbReference type="InterPro" id="IPR010982">
    <property type="entry name" value="Lambda_DNA-bd_dom_sf"/>
</dbReference>
<keyword evidence="3" id="KW-1185">Reference proteome</keyword>
<dbReference type="InterPro" id="IPR001387">
    <property type="entry name" value="Cro/C1-type_HTH"/>
</dbReference>
<dbReference type="Gene3D" id="1.25.40.10">
    <property type="entry name" value="Tetratricopeptide repeat domain"/>
    <property type="match status" value="1"/>
</dbReference>
<reference evidence="2 3" key="1">
    <citation type="submission" date="2019-12" db="EMBL/GenBank/DDBJ databases">
        <title>Genome sequence of Streptomyces bambusae.</title>
        <authorList>
            <person name="Bansal K."/>
            <person name="Choksket S."/>
            <person name="Korpole S."/>
            <person name="Patil P.B."/>
        </authorList>
    </citation>
    <scope>NUCLEOTIDE SEQUENCE [LARGE SCALE GENOMIC DNA]</scope>
    <source>
        <strain evidence="2 3">SK60</strain>
    </source>
</reference>